<comment type="caution">
    <text evidence="2">The sequence shown here is derived from an EMBL/GenBank/DDBJ whole genome shotgun (WGS) entry which is preliminary data.</text>
</comment>
<evidence type="ECO:0000313" key="3">
    <source>
        <dbReference type="Proteomes" id="UP000307756"/>
    </source>
</evidence>
<dbReference type="InterPro" id="IPR029058">
    <property type="entry name" value="AB_hydrolase_fold"/>
</dbReference>
<dbReference type="GO" id="GO:0016787">
    <property type="term" value="F:hydrolase activity"/>
    <property type="evidence" value="ECO:0007669"/>
    <property type="project" value="InterPro"/>
</dbReference>
<dbReference type="InterPro" id="IPR013094">
    <property type="entry name" value="AB_hydrolase_3"/>
</dbReference>
<feature type="domain" description="Alpha/beta hydrolase fold-3" evidence="1">
    <location>
        <begin position="1"/>
        <end position="66"/>
    </location>
</feature>
<organism evidence="2 3">
    <name type="scientific">Robertmurraya kyonggiensis</name>
    <dbReference type="NCBI Taxonomy" id="1037680"/>
    <lineage>
        <taxon>Bacteria</taxon>
        <taxon>Bacillati</taxon>
        <taxon>Bacillota</taxon>
        <taxon>Bacilli</taxon>
        <taxon>Bacillales</taxon>
        <taxon>Bacillaceae</taxon>
        <taxon>Robertmurraya</taxon>
    </lineage>
</organism>
<dbReference type="Proteomes" id="UP000307756">
    <property type="component" value="Unassembled WGS sequence"/>
</dbReference>
<name>A0A4U1CZ91_9BACI</name>
<sequence length="91" mass="9943">MYAGGAAPHNPQVSPIYGSLEGLGQLTVFAGTDEIMLPDARRLNQLANASESKIGYFEYPGMFHAWPIFPIPEARQAIEQVRSIVRGGEHC</sequence>
<reference evidence="2 3" key="1">
    <citation type="journal article" date="2011" name="J. Microbiol.">
        <title>Bacillus kyonggiensis sp. nov., isolated from soil of a lettuce field.</title>
        <authorList>
            <person name="Dong K."/>
            <person name="Lee S."/>
        </authorList>
    </citation>
    <scope>NUCLEOTIDE SEQUENCE [LARGE SCALE GENOMIC DNA]</scope>
    <source>
        <strain evidence="2 3">NB22</strain>
    </source>
</reference>
<gene>
    <name evidence="2" type="ORF">FA727_21105</name>
</gene>
<evidence type="ECO:0000313" key="2">
    <source>
        <dbReference type="EMBL" id="TKC14743.1"/>
    </source>
</evidence>
<dbReference type="AlphaFoldDB" id="A0A4U1CZ91"/>
<dbReference type="Gene3D" id="3.40.50.1820">
    <property type="entry name" value="alpha/beta hydrolase"/>
    <property type="match status" value="1"/>
</dbReference>
<protein>
    <recommendedName>
        <fullName evidence="1">Alpha/beta hydrolase fold-3 domain-containing protein</fullName>
    </recommendedName>
</protein>
<accession>A0A4U1CZ91</accession>
<evidence type="ECO:0000259" key="1">
    <source>
        <dbReference type="Pfam" id="PF07859"/>
    </source>
</evidence>
<dbReference type="Pfam" id="PF07859">
    <property type="entry name" value="Abhydrolase_3"/>
    <property type="match status" value="1"/>
</dbReference>
<proteinExistence type="predicted"/>
<dbReference type="EMBL" id="SWBM01000008">
    <property type="protein sequence ID" value="TKC14743.1"/>
    <property type="molecule type" value="Genomic_DNA"/>
</dbReference>
<dbReference type="SUPFAM" id="SSF53474">
    <property type="entry name" value="alpha/beta-Hydrolases"/>
    <property type="match status" value="1"/>
</dbReference>
<keyword evidence="3" id="KW-1185">Reference proteome</keyword>